<dbReference type="EMBL" id="CP151762">
    <property type="protein sequence ID" value="WZU64602.1"/>
    <property type="molecule type" value="Genomic_DNA"/>
</dbReference>
<dbReference type="Proteomes" id="UP001451782">
    <property type="component" value="Chromosome"/>
</dbReference>
<sequence>MTNTTPPITITLNNGAHANGLSSTSKAGSICDLARQLINAGHDPEALAMIYRDGTLCFKPSKLKNWAKLAVSEETQRSVAFIKWKPFPEALAA</sequence>
<reference evidence="1 2" key="1">
    <citation type="submission" date="2024-04" db="EMBL/GenBank/DDBJ databases">
        <title>Phylogenomic analyses of a clade within the roseobacter group suggest taxonomic reassignments of species of the genera Aestuariivita, Citreicella, Loktanella, Nautella, Pelagibaca, Ruegeria, Thalassobius, Thiobacimonas and Tropicibacter, and the proposal o.</title>
        <authorList>
            <person name="Jeon C.O."/>
        </authorList>
    </citation>
    <scope>NUCLEOTIDE SEQUENCE [LARGE SCALE GENOMIC DNA]</scope>
    <source>
        <strain evidence="1 2">G8-12</strain>
    </source>
</reference>
<dbReference type="RefSeq" id="WP_342070966.1">
    <property type="nucleotide sequence ID" value="NZ_CP151762.1"/>
</dbReference>
<dbReference type="KEGG" id="yag:AABB28_04795"/>
<evidence type="ECO:0000313" key="2">
    <source>
        <dbReference type="Proteomes" id="UP001451782"/>
    </source>
</evidence>
<proteinExistence type="predicted"/>
<organism evidence="1 2">
    <name type="scientific">Yoonia algicola</name>
    <dbReference type="NCBI Taxonomy" id="3137368"/>
    <lineage>
        <taxon>Bacteria</taxon>
        <taxon>Pseudomonadati</taxon>
        <taxon>Pseudomonadota</taxon>
        <taxon>Alphaproteobacteria</taxon>
        <taxon>Rhodobacterales</taxon>
        <taxon>Paracoccaceae</taxon>
        <taxon>Yoonia</taxon>
    </lineage>
</organism>
<accession>A0AAN0NI33</accession>
<protein>
    <submittedName>
        <fullName evidence="1">Uncharacterized protein</fullName>
    </submittedName>
</protein>
<name>A0AAN0NI33_9RHOB</name>
<gene>
    <name evidence="1" type="ORF">AABB28_04795</name>
</gene>
<evidence type="ECO:0000313" key="1">
    <source>
        <dbReference type="EMBL" id="WZU64602.1"/>
    </source>
</evidence>
<keyword evidence="2" id="KW-1185">Reference proteome</keyword>
<dbReference type="AlphaFoldDB" id="A0AAN0NI33"/>